<reference evidence="4" key="1">
    <citation type="submission" date="2020-08" db="EMBL/GenBank/DDBJ databases">
        <title>Genome public.</title>
        <authorList>
            <person name="Liu C."/>
            <person name="Sun Q."/>
        </authorList>
    </citation>
    <scope>NUCLEOTIDE SEQUENCE</scope>
    <source>
        <strain evidence="4">BX1005</strain>
    </source>
</reference>
<dbReference type="Pfam" id="PF14278">
    <property type="entry name" value="TetR_C_8"/>
    <property type="match status" value="1"/>
</dbReference>
<dbReference type="InterPro" id="IPR001647">
    <property type="entry name" value="HTH_TetR"/>
</dbReference>
<comment type="caution">
    <text evidence="4">The sequence shown here is derived from an EMBL/GenBank/DDBJ whole genome shotgun (WGS) entry which is preliminary data.</text>
</comment>
<dbReference type="PANTHER" id="PTHR43479">
    <property type="entry name" value="ACREF/ENVCD OPERON REPRESSOR-RELATED"/>
    <property type="match status" value="1"/>
</dbReference>
<feature type="domain" description="HTH tetR-type" evidence="3">
    <location>
        <begin position="3"/>
        <end position="63"/>
    </location>
</feature>
<name>A0A923LLG4_9FIRM</name>
<dbReference type="EMBL" id="JACOPH010000001">
    <property type="protein sequence ID" value="MBC5713030.1"/>
    <property type="molecule type" value="Genomic_DNA"/>
</dbReference>
<dbReference type="Pfam" id="PF00440">
    <property type="entry name" value="TetR_N"/>
    <property type="match status" value="1"/>
</dbReference>
<dbReference type="InterPro" id="IPR039532">
    <property type="entry name" value="TetR_C_Firmicutes"/>
</dbReference>
<sequence length="188" mass="21817">MAHFTKKAIIVTFLELLNKYSLDKITVKDIVDTCGVNRNTFYYYYKDIYDLIDDVFAIEINRVINDETHYDTFYDELHRVALLAVENKTAIAHIYYSKSRDVLDNYLFTISKNLVKNFARSEIDRQQLIDTDIEFVCDFYAHSLVGIILDWIKGSSQTDSVEFLKKIAVVLESTLPVALRDTSVCDKV</sequence>
<feature type="DNA-binding region" description="H-T-H motif" evidence="2">
    <location>
        <begin position="26"/>
        <end position="45"/>
    </location>
</feature>
<dbReference type="InterPro" id="IPR050624">
    <property type="entry name" value="HTH-type_Tx_Regulator"/>
</dbReference>
<dbReference type="GO" id="GO:0003677">
    <property type="term" value="F:DNA binding"/>
    <property type="evidence" value="ECO:0007669"/>
    <property type="project" value="UniProtKB-UniRule"/>
</dbReference>
<accession>A0A923LLG4</accession>
<dbReference type="InterPro" id="IPR009057">
    <property type="entry name" value="Homeodomain-like_sf"/>
</dbReference>
<keyword evidence="1 2" id="KW-0238">DNA-binding</keyword>
<evidence type="ECO:0000313" key="4">
    <source>
        <dbReference type="EMBL" id="MBC5713030.1"/>
    </source>
</evidence>
<dbReference type="Proteomes" id="UP000606720">
    <property type="component" value="Unassembled WGS sequence"/>
</dbReference>
<evidence type="ECO:0000259" key="3">
    <source>
        <dbReference type="PROSITE" id="PS50977"/>
    </source>
</evidence>
<protein>
    <submittedName>
        <fullName evidence="4">TetR/AcrR family transcriptional regulator C-terminal domain-containing protein</fullName>
    </submittedName>
</protein>
<evidence type="ECO:0000256" key="2">
    <source>
        <dbReference type="PROSITE-ProRule" id="PRU00335"/>
    </source>
</evidence>
<organism evidence="4 5">
    <name type="scientific">Roseburia zhanii</name>
    <dbReference type="NCBI Taxonomy" id="2763064"/>
    <lineage>
        <taxon>Bacteria</taxon>
        <taxon>Bacillati</taxon>
        <taxon>Bacillota</taxon>
        <taxon>Clostridia</taxon>
        <taxon>Lachnospirales</taxon>
        <taxon>Lachnospiraceae</taxon>
        <taxon>Roseburia</taxon>
    </lineage>
</organism>
<dbReference type="RefSeq" id="WP_186866038.1">
    <property type="nucleotide sequence ID" value="NZ_JACOPH010000001.1"/>
</dbReference>
<proteinExistence type="predicted"/>
<dbReference type="SUPFAM" id="SSF46689">
    <property type="entry name" value="Homeodomain-like"/>
    <property type="match status" value="1"/>
</dbReference>
<keyword evidence="5" id="KW-1185">Reference proteome</keyword>
<dbReference type="PANTHER" id="PTHR43479:SF11">
    <property type="entry name" value="ACREF_ENVCD OPERON REPRESSOR-RELATED"/>
    <property type="match status" value="1"/>
</dbReference>
<gene>
    <name evidence="4" type="ORF">H8S17_02195</name>
</gene>
<evidence type="ECO:0000256" key="1">
    <source>
        <dbReference type="ARBA" id="ARBA00023125"/>
    </source>
</evidence>
<evidence type="ECO:0000313" key="5">
    <source>
        <dbReference type="Proteomes" id="UP000606720"/>
    </source>
</evidence>
<dbReference type="AlphaFoldDB" id="A0A923LLG4"/>
<dbReference type="PROSITE" id="PS50977">
    <property type="entry name" value="HTH_TETR_2"/>
    <property type="match status" value="1"/>
</dbReference>
<dbReference type="Gene3D" id="1.10.357.10">
    <property type="entry name" value="Tetracycline Repressor, domain 2"/>
    <property type="match status" value="1"/>
</dbReference>